<evidence type="ECO:0000259" key="5">
    <source>
        <dbReference type="Pfam" id="PF00700"/>
    </source>
</evidence>
<reference evidence="6 7" key="1">
    <citation type="submission" date="2016-10" db="EMBL/GenBank/DDBJ databases">
        <authorList>
            <person name="de Groot N.N."/>
        </authorList>
    </citation>
    <scope>NUCLEOTIDE SEQUENCE [LARGE SCALE GENOMIC DNA]</scope>
    <source>
        <strain evidence="6 7">CGMCC 1.9109</strain>
    </source>
</reference>
<dbReference type="PANTHER" id="PTHR42792:SF2">
    <property type="entry name" value="FLAGELLIN"/>
    <property type="match status" value="1"/>
</dbReference>
<evidence type="ECO:0000256" key="1">
    <source>
        <dbReference type="ARBA" id="ARBA00005709"/>
    </source>
</evidence>
<proteinExistence type="inferred from homology"/>
<evidence type="ECO:0000256" key="3">
    <source>
        <dbReference type="RuleBase" id="RU362073"/>
    </source>
</evidence>
<dbReference type="AlphaFoldDB" id="A0A1G6VY97"/>
<feature type="domain" description="Flagellin C-terminal" evidence="5">
    <location>
        <begin position="192"/>
        <end position="274"/>
    </location>
</feature>
<dbReference type="GO" id="GO:0009288">
    <property type="term" value="C:bacterial-type flagellum"/>
    <property type="evidence" value="ECO:0007669"/>
    <property type="project" value="UniProtKB-SubCell"/>
</dbReference>
<dbReference type="OrthoDB" id="7328309at2"/>
<dbReference type="SUPFAM" id="SSF64518">
    <property type="entry name" value="Phase 1 flagellin"/>
    <property type="match status" value="1"/>
</dbReference>
<dbReference type="Pfam" id="PF00700">
    <property type="entry name" value="Flagellin_C"/>
    <property type="match status" value="1"/>
</dbReference>
<comment type="function">
    <text evidence="3">Flagellin is the subunit protein which polymerizes to form the filaments of bacterial flagella.</text>
</comment>
<evidence type="ECO:0000313" key="6">
    <source>
        <dbReference type="EMBL" id="SDD58680.1"/>
    </source>
</evidence>
<evidence type="ECO:0000259" key="4">
    <source>
        <dbReference type="Pfam" id="PF00669"/>
    </source>
</evidence>
<sequence>MTFSINVNASALDALRNLNATSKDLETTQTHINTGLKISSAKDNAAVFSIAQKLRGDLKGLNAVKQSLDRGISTVDIALAASEAISDLLLEMKEKAVAAADQGLDSTSRTALAEDFSALRDQITTIVNNAEFNGSNLIDGGTDAIVAITNADATQTLTVDHQDLTLGSANIPISAAQSIATQTAAAAAVVDLGDAINNLNSVLTQLGAGSTALEQNRSFAGKLADVIEVGIGNLVDADMAKESANLQALQVKQQLGIQALSIANQSPQSILSLFQG</sequence>
<dbReference type="Pfam" id="PF00669">
    <property type="entry name" value="Flagellin_N"/>
    <property type="match status" value="1"/>
</dbReference>
<gene>
    <name evidence="6" type="ORF">SAMN04488071_0904</name>
</gene>
<keyword evidence="3" id="KW-0964">Secreted</keyword>
<dbReference type="PRINTS" id="PR00207">
    <property type="entry name" value="FLAGELLIN"/>
</dbReference>
<dbReference type="PANTHER" id="PTHR42792">
    <property type="entry name" value="FLAGELLIN"/>
    <property type="match status" value="1"/>
</dbReference>
<dbReference type="InterPro" id="IPR046358">
    <property type="entry name" value="Flagellin_C"/>
</dbReference>
<feature type="domain" description="Flagellin N-terminal" evidence="4">
    <location>
        <begin position="5"/>
        <end position="140"/>
    </location>
</feature>
<comment type="similarity">
    <text evidence="1 3">Belongs to the bacterial flagellin family.</text>
</comment>
<accession>A0A1G6VY97</accession>
<dbReference type="Gene3D" id="1.20.1330.10">
    <property type="entry name" value="f41 fragment of flagellin, N-terminal domain"/>
    <property type="match status" value="1"/>
</dbReference>
<name>A0A1G6VY97_9PROT</name>
<evidence type="ECO:0000256" key="2">
    <source>
        <dbReference type="ARBA" id="ARBA00023143"/>
    </source>
</evidence>
<keyword evidence="6" id="KW-0966">Cell projection</keyword>
<protein>
    <recommendedName>
        <fullName evidence="3">Flagellin</fullName>
    </recommendedName>
</protein>
<dbReference type="RefSeq" id="WP_068305775.1">
    <property type="nucleotide sequence ID" value="NZ_DAIOMO010000001.1"/>
</dbReference>
<keyword evidence="6" id="KW-0282">Flagellum</keyword>
<dbReference type="Proteomes" id="UP000183685">
    <property type="component" value="Unassembled WGS sequence"/>
</dbReference>
<evidence type="ECO:0000313" key="7">
    <source>
        <dbReference type="Proteomes" id="UP000183685"/>
    </source>
</evidence>
<dbReference type="STRING" id="637679.GCA_001550055_02619"/>
<dbReference type="GO" id="GO:0005198">
    <property type="term" value="F:structural molecule activity"/>
    <property type="evidence" value="ECO:0007669"/>
    <property type="project" value="UniProtKB-UniRule"/>
</dbReference>
<keyword evidence="2 3" id="KW-0975">Bacterial flagellum</keyword>
<keyword evidence="7" id="KW-1185">Reference proteome</keyword>
<comment type="subcellular location">
    <subcellularLocation>
        <location evidence="3">Secreted</location>
    </subcellularLocation>
    <subcellularLocation>
        <location evidence="3">Bacterial flagellum</location>
    </subcellularLocation>
</comment>
<keyword evidence="6" id="KW-0969">Cilium</keyword>
<organism evidence="6 7">
    <name type="scientific">Kordiimonas lacus</name>
    <dbReference type="NCBI Taxonomy" id="637679"/>
    <lineage>
        <taxon>Bacteria</taxon>
        <taxon>Pseudomonadati</taxon>
        <taxon>Pseudomonadota</taxon>
        <taxon>Alphaproteobacteria</taxon>
        <taxon>Kordiimonadales</taxon>
        <taxon>Kordiimonadaceae</taxon>
        <taxon>Kordiimonas</taxon>
    </lineage>
</organism>
<dbReference type="InterPro" id="IPR001029">
    <property type="entry name" value="Flagellin_N"/>
</dbReference>
<dbReference type="GO" id="GO:0005576">
    <property type="term" value="C:extracellular region"/>
    <property type="evidence" value="ECO:0007669"/>
    <property type="project" value="UniProtKB-SubCell"/>
</dbReference>
<dbReference type="InterPro" id="IPR001492">
    <property type="entry name" value="Flagellin"/>
</dbReference>
<dbReference type="EMBL" id="FNAK01000002">
    <property type="protein sequence ID" value="SDD58680.1"/>
    <property type="molecule type" value="Genomic_DNA"/>
</dbReference>